<keyword evidence="4" id="KW-1185">Reference proteome</keyword>
<keyword evidence="2" id="KW-0560">Oxidoreductase</keyword>
<dbReference type="PANTHER" id="PTHR10366:SF575">
    <property type="entry name" value="NAD-DEPENDENT EPIMERASE_DEHYDRATASE DOMAIN-CONTAINING PROTEIN"/>
    <property type="match status" value="1"/>
</dbReference>
<sequence>MLTPASMSDDLNKVNHLLALDGAKERLHLFKANLVEDGSFDSVVEGCEGSQDSALKGTLNVFRSCAKVSFMKRVIITSSMATVQFNGRPLLPDVILDETCFLDPDYVDKSKVCTFPAY</sequence>
<proteinExistence type="predicted"/>
<organism evidence="3 4">
    <name type="scientific">Quillaja saponaria</name>
    <name type="common">Soap bark tree</name>
    <dbReference type="NCBI Taxonomy" id="32244"/>
    <lineage>
        <taxon>Eukaryota</taxon>
        <taxon>Viridiplantae</taxon>
        <taxon>Streptophyta</taxon>
        <taxon>Embryophyta</taxon>
        <taxon>Tracheophyta</taxon>
        <taxon>Spermatophyta</taxon>
        <taxon>Magnoliopsida</taxon>
        <taxon>eudicotyledons</taxon>
        <taxon>Gunneridae</taxon>
        <taxon>Pentapetalae</taxon>
        <taxon>rosids</taxon>
        <taxon>fabids</taxon>
        <taxon>Fabales</taxon>
        <taxon>Quillajaceae</taxon>
        <taxon>Quillaja</taxon>
    </lineage>
</organism>
<dbReference type="Gene3D" id="3.40.50.720">
    <property type="entry name" value="NAD(P)-binding Rossmann-like Domain"/>
    <property type="match status" value="1"/>
</dbReference>
<dbReference type="AlphaFoldDB" id="A0AAD7L0M8"/>
<dbReference type="KEGG" id="qsa:O6P43_029606"/>
<evidence type="ECO:0000256" key="1">
    <source>
        <dbReference type="ARBA" id="ARBA00022857"/>
    </source>
</evidence>
<evidence type="ECO:0000313" key="4">
    <source>
        <dbReference type="Proteomes" id="UP001163823"/>
    </source>
</evidence>
<reference evidence="3" key="1">
    <citation type="journal article" date="2023" name="Science">
        <title>Elucidation of the pathway for biosynthesis of saponin adjuvants from the soapbark tree.</title>
        <authorList>
            <person name="Reed J."/>
            <person name="Orme A."/>
            <person name="El-Demerdash A."/>
            <person name="Owen C."/>
            <person name="Martin L.B.B."/>
            <person name="Misra R.C."/>
            <person name="Kikuchi S."/>
            <person name="Rejzek M."/>
            <person name="Martin A.C."/>
            <person name="Harkess A."/>
            <person name="Leebens-Mack J."/>
            <person name="Louveau T."/>
            <person name="Stephenson M.J."/>
            <person name="Osbourn A."/>
        </authorList>
    </citation>
    <scope>NUCLEOTIDE SEQUENCE</scope>
    <source>
        <strain evidence="3">S10</strain>
    </source>
</reference>
<dbReference type="Proteomes" id="UP001163823">
    <property type="component" value="Chromosome 12"/>
</dbReference>
<protein>
    <submittedName>
        <fullName evidence="3">Cinnamoyl-CoA reductase 1-like</fullName>
    </submittedName>
</protein>
<gene>
    <name evidence="3" type="ORF">O6P43_029606</name>
</gene>
<name>A0AAD7L0M8_QUISA</name>
<dbReference type="InterPro" id="IPR036291">
    <property type="entry name" value="NAD(P)-bd_dom_sf"/>
</dbReference>
<comment type="caution">
    <text evidence="3">The sequence shown here is derived from an EMBL/GenBank/DDBJ whole genome shotgun (WGS) entry which is preliminary data.</text>
</comment>
<evidence type="ECO:0000313" key="3">
    <source>
        <dbReference type="EMBL" id="KAJ7949247.1"/>
    </source>
</evidence>
<dbReference type="EMBL" id="JARAOO010000012">
    <property type="protein sequence ID" value="KAJ7949247.1"/>
    <property type="molecule type" value="Genomic_DNA"/>
</dbReference>
<keyword evidence="1" id="KW-0521">NADP</keyword>
<dbReference type="InterPro" id="IPR050425">
    <property type="entry name" value="NAD(P)_dehydrat-like"/>
</dbReference>
<accession>A0AAD7L0M8</accession>
<dbReference type="PANTHER" id="PTHR10366">
    <property type="entry name" value="NAD DEPENDENT EPIMERASE/DEHYDRATASE"/>
    <property type="match status" value="1"/>
</dbReference>
<dbReference type="SUPFAM" id="SSF51735">
    <property type="entry name" value="NAD(P)-binding Rossmann-fold domains"/>
    <property type="match status" value="1"/>
</dbReference>
<evidence type="ECO:0000256" key="2">
    <source>
        <dbReference type="ARBA" id="ARBA00023002"/>
    </source>
</evidence>
<dbReference type="GO" id="GO:0016616">
    <property type="term" value="F:oxidoreductase activity, acting on the CH-OH group of donors, NAD or NADP as acceptor"/>
    <property type="evidence" value="ECO:0007669"/>
    <property type="project" value="TreeGrafter"/>
</dbReference>